<keyword evidence="3" id="KW-0808">Transferase</keyword>
<feature type="region of interest" description="Disordered" evidence="9">
    <location>
        <begin position="437"/>
        <end position="472"/>
    </location>
</feature>
<dbReference type="GO" id="GO:0000785">
    <property type="term" value="C:chromatin"/>
    <property type="evidence" value="ECO:0007669"/>
    <property type="project" value="TreeGrafter"/>
</dbReference>
<reference evidence="12 13" key="1">
    <citation type="journal article" date="2022" name="Nat. Ecol. Evol.">
        <title>A masculinizing supergene underlies an exaggerated male reproductive morph in a spider.</title>
        <authorList>
            <person name="Hendrickx F."/>
            <person name="De Corte Z."/>
            <person name="Sonet G."/>
            <person name="Van Belleghem S.M."/>
            <person name="Kostlbacher S."/>
            <person name="Vangestel C."/>
        </authorList>
    </citation>
    <scope>NUCLEOTIDE SEQUENCE [LARGE SCALE GENOMIC DNA]</scope>
    <source>
        <strain evidence="12">W744_W776</strain>
    </source>
</reference>
<evidence type="ECO:0000259" key="10">
    <source>
        <dbReference type="PROSITE" id="PS51044"/>
    </source>
</evidence>
<feature type="compositionally biased region" description="Acidic residues" evidence="9">
    <location>
        <begin position="457"/>
        <end position="467"/>
    </location>
</feature>
<dbReference type="Gene3D" id="2.60.120.780">
    <property type="entry name" value="PINIT domain"/>
    <property type="match status" value="1"/>
</dbReference>
<evidence type="ECO:0000256" key="7">
    <source>
        <dbReference type="ARBA" id="ARBA00022833"/>
    </source>
</evidence>
<evidence type="ECO:0000313" key="12">
    <source>
        <dbReference type="EMBL" id="KAG8184562.1"/>
    </source>
</evidence>
<dbReference type="Gene3D" id="1.10.720.30">
    <property type="entry name" value="SAP domain"/>
    <property type="match status" value="1"/>
</dbReference>
<evidence type="ECO:0000256" key="8">
    <source>
        <dbReference type="PROSITE-ProRule" id="PRU00452"/>
    </source>
</evidence>
<dbReference type="Pfam" id="PF14324">
    <property type="entry name" value="PINIT"/>
    <property type="match status" value="1"/>
</dbReference>
<gene>
    <name evidence="12" type="ORF">JTE90_007678</name>
</gene>
<dbReference type="InterPro" id="IPR036361">
    <property type="entry name" value="SAP_dom_sf"/>
</dbReference>
<evidence type="ECO:0000259" key="11">
    <source>
        <dbReference type="PROSITE" id="PS51466"/>
    </source>
</evidence>
<comment type="caution">
    <text evidence="12">The sequence shown here is derived from an EMBL/GenBank/DDBJ whole genome shotgun (WGS) entry which is preliminary data.</text>
</comment>
<keyword evidence="4" id="KW-0479">Metal-binding</keyword>
<dbReference type="Gene3D" id="3.30.40.10">
    <property type="entry name" value="Zinc/RING finger domain, C3HC4 (zinc finger)"/>
    <property type="match status" value="1"/>
</dbReference>
<dbReference type="PROSITE" id="PS51044">
    <property type="entry name" value="ZF_SP_RING"/>
    <property type="match status" value="1"/>
</dbReference>
<dbReference type="GO" id="GO:0061665">
    <property type="term" value="F:SUMO ligase activity"/>
    <property type="evidence" value="ECO:0007669"/>
    <property type="project" value="TreeGrafter"/>
</dbReference>
<evidence type="ECO:0000256" key="2">
    <source>
        <dbReference type="ARBA" id="ARBA00005383"/>
    </source>
</evidence>
<organism evidence="12 13">
    <name type="scientific">Oedothorax gibbosus</name>
    <dbReference type="NCBI Taxonomy" id="931172"/>
    <lineage>
        <taxon>Eukaryota</taxon>
        <taxon>Metazoa</taxon>
        <taxon>Ecdysozoa</taxon>
        <taxon>Arthropoda</taxon>
        <taxon>Chelicerata</taxon>
        <taxon>Arachnida</taxon>
        <taxon>Araneae</taxon>
        <taxon>Araneomorphae</taxon>
        <taxon>Entelegynae</taxon>
        <taxon>Araneoidea</taxon>
        <taxon>Linyphiidae</taxon>
        <taxon>Erigoninae</taxon>
        <taxon>Oedothorax</taxon>
    </lineage>
</organism>
<name>A0AAV6UKA6_9ARAC</name>
<dbReference type="EMBL" id="JAFNEN010000369">
    <property type="protein sequence ID" value="KAG8184562.1"/>
    <property type="molecule type" value="Genomic_DNA"/>
</dbReference>
<evidence type="ECO:0000256" key="3">
    <source>
        <dbReference type="ARBA" id="ARBA00022679"/>
    </source>
</evidence>
<dbReference type="GO" id="GO:0016925">
    <property type="term" value="P:protein sumoylation"/>
    <property type="evidence" value="ECO:0007669"/>
    <property type="project" value="TreeGrafter"/>
</dbReference>
<dbReference type="CDD" id="cd16790">
    <property type="entry name" value="SP-RING_PIAS"/>
    <property type="match status" value="1"/>
</dbReference>
<keyword evidence="6" id="KW-0833">Ubl conjugation pathway</keyword>
<dbReference type="InterPro" id="IPR004181">
    <property type="entry name" value="Znf_MIZ"/>
</dbReference>
<dbReference type="InterPro" id="IPR013083">
    <property type="entry name" value="Znf_RING/FYVE/PHD"/>
</dbReference>
<evidence type="ECO:0008006" key="14">
    <source>
        <dbReference type="Google" id="ProtNLM"/>
    </source>
</evidence>
<evidence type="ECO:0000256" key="5">
    <source>
        <dbReference type="ARBA" id="ARBA00022771"/>
    </source>
</evidence>
<keyword evidence="5 8" id="KW-0863">Zinc-finger</keyword>
<feature type="domain" description="SP-RING-type" evidence="10">
    <location>
        <begin position="317"/>
        <end position="402"/>
    </location>
</feature>
<comment type="similarity">
    <text evidence="2">Belongs to the PIAS family.</text>
</comment>
<evidence type="ECO:0000256" key="4">
    <source>
        <dbReference type="ARBA" id="ARBA00022723"/>
    </source>
</evidence>
<dbReference type="AlphaFoldDB" id="A0AAV6UKA6"/>
<dbReference type="GO" id="GO:0003712">
    <property type="term" value="F:transcription coregulator activity"/>
    <property type="evidence" value="ECO:0007669"/>
    <property type="project" value="TreeGrafter"/>
</dbReference>
<proteinExistence type="inferred from homology"/>
<comment type="pathway">
    <text evidence="1">Protein modification; protein sumoylation.</text>
</comment>
<feature type="region of interest" description="Disordered" evidence="9">
    <location>
        <begin position="551"/>
        <end position="586"/>
    </location>
</feature>
<dbReference type="Pfam" id="PF02891">
    <property type="entry name" value="zf-MIZ"/>
    <property type="match status" value="1"/>
</dbReference>
<keyword evidence="13" id="KW-1185">Reference proteome</keyword>
<sequence length="639" mass="71376">MSTSEVELAKMVRGFRVADLQSLLLYAGRNKNGKKPDLQAKALDLIRLRSAAIDMKIREIHMQKFSQSRNGGPASEPEMYQMPPMSAYNSNRPMRTSHQRHMRNPAIPGYMPNMNKHIVPPPTHLNDRYEQPQPQYPMNPDVKFKVLPFYDVLDVLLKPVSLITLANDRFKESEFPFCLQTHHVQELQSDPDVQVQLRICLLDTREDQDDELPASVCIKTNHIVVSLPNVIPTNKPGVDPKRPKKPVDITHLIKRTDTEPNVITISWASSTGKPYVLGIFLVRQQTSAVLIRRLKANGVRNPDHTTAMIKEKLCQDRDSEIASMSLKGSLICPLGKIRMPLPSRATTCTHLQCFDATLYLQMNEKKPKWICPVCHKPALFKDLAIDGLFLDIIQRVPGECKEVEFHEDGSWTPVVEVKKAAEISDAVFDSTPASITTVTETSGSSKKKEKKKQVEVIDLDSDSDTEDSWVRPPKKKIRPLDISPVLLESPEDTRHSLDLKMEHFNPYLPSTSKAEILPAKSSLAIPEKSSLAPLPDELHIEVNSSDVDCILGDNSPTPGGAGPSSGYENISPVNSPDVYSPPSDPFLESATAAEALQKSQESTRHFTNFNLFSLIQPNQESYYNVTDGGDTSPDVIDID</sequence>
<evidence type="ECO:0000256" key="1">
    <source>
        <dbReference type="ARBA" id="ARBA00004718"/>
    </source>
</evidence>
<dbReference type="FunFam" id="2.60.120.780:FF:000001">
    <property type="entry name" value="E3 SUMO-protein ligase PIAS2 isoform X1"/>
    <property type="match status" value="1"/>
</dbReference>
<dbReference type="Proteomes" id="UP000827092">
    <property type="component" value="Unassembled WGS sequence"/>
</dbReference>
<dbReference type="PROSITE" id="PS51466">
    <property type="entry name" value="PINIT"/>
    <property type="match status" value="1"/>
</dbReference>
<evidence type="ECO:0000256" key="6">
    <source>
        <dbReference type="ARBA" id="ARBA00022786"/>
    </source>
</evidence>
<dbReference type="InterPro" id="IPR038654">
    <property type="entry name" value="PINIT_sf"/>
</dbReference>
<evidence type="ECO:0000313" key="13">
    <source>
        <dbReference type="Proteomes" id="UP000827092"/>
    </source>
</evidence>
<evidence type="ECO:0000256" key="9">
    <source>
        <dbReference type="SAM" id="MobiDB-lite"/>
    </source>
</evidence>
<dbReference type="SUPFAM" id="SSF68906">
    <property type="entry name" value="SAP domain"/>
    <property type="match status" value="1"/>
</dbReference>
<feature type="domain" description="PINIT" evidence="11">
    <location>
        <begin position="130"/>
        <end position="285"/>
    </location>
</feature>
<protein>
    <recommendedName>
        <fullName evidence="14">E3 SUMO-protein ligase PIAS3</fullName>
    </recommendedName>
</protein>
<dbReference type="GO" id="GO:0006357">
    <property type="term" value="P:regulation of transcription by RNA polymerase II"/>
    <property type="evidence" value="ECO:0007669"/>
    <property type="project" value="TreeGrafter"/>
</dbReference>
<keyword evidence="7" id="KW-0862">Zinc</keyword>
<dbReference type="GO" id="GO:0008270">
    <property type="term" value="F:zinc ion binding"/>
    <property type="evidence" value="ECO:0007669"/>
    <property type="project" value="UniProtKB-KW"/>
</dbReference>
<dbReference type="InterPro" id="IPR023321">
    <property type="entry name" value="PINIT"/>
</dbReference>
<accession>A0AAV6UKA6</accession>
<dbReference type="PANTHER" id="PTHR10782">
    <property type="entry name" value="ZINC FINGER MIZ DOMAIN-CONTAINING PROTEIN"/>
    <property type="match status" value="1"/>
</dbReference>
<dbReference type="PANTHER" id="PTHR10782:SF94">
    <property type="entry name" value="SUPPRESSOR OF VARIEGATION 2-10, ISOFORM I"/>
    <property type="match status" value="1"/>
</dbReference>